<accession>A0ABD6EKU9</accession>
<feature type="compositionally biased region" description="Polar residues" evidence="1">
    <location>
        <begin position="189"/>
        <end position="199"/>
    </location>
</feature>
<feature type="compositionally biased region" description="Polar residues" evidence="1">
    <location>
        <begin position="270"/>
        <end position="280"/>
    </location>
</feature>
<feature type="compositionally biased region" description="Basic and acidic residues" evidence="1">
    <location>
        <begin position="163"/>
        <end position="173"/>
    </location>
</feature>
<feature type="compositionally biased region" description="Polar residues" evidence="1">
    <location>
        <begin position="88"/>
        <end position="100"/>
    </location>
</feature>
<feature type="compositionally biased region" description="Basic and acidic residues" evidence="1">
    <location>
        <begin position="330"/>
        <end position="346"/>
    </location>
</feature>
<feature type="region of interest" description="Disordered" evidence="1">
    <location>
        <begin position="88"/>
        <end position="203"/>
    </location>
</feature>
<feature type="compositionally biased region" description="Basic and acidic residues" evidence="1">
    <location>
        <begin position="284"/>
        <end position="295"/>
    </location>
</feature>
<proteinExistence type="predicted"/>
<feature type="compositionally biased region" description="Low complexity" evidence="1">
    <location>
        <begin position="101"/>
        <end position="111"/>
    </location>
</feature>
<feature type="compositionally biased region" description="Gly residues" evidence="1">
    <location>
        <begin position="140"/>
        <end position="153"/>
    </location>
</feature>
<gene>
    <name evidence="2" type="ORF">AB6A40_007312</name>
</gene>
<dbReference type="EMBL" id="JBGFUD010005788">
    <property type="protein sequence ID" value="MFH4980603.1"/>
    <property type="molecule type" value="Genomic_DNA"/>
</dbReference>
<feature type="compositionally biased region" description="Polar residues" evidence="1">
    <location>
        <begin position="296"/>
        <end position="308"/>
    </location>
</feature>
<feature type="compositionally biased region" description="Low complexity" evidence="1">
    <location>
        <begin position="120"/>
        <end position="131"/>
    </location>
</feature>
<reference evidence="2 3" key="1">
    <citation type="submission" date="2024-08" db="EMBL/GenBank/DDBJ databases">
        <title>Gnathostoma spinigerum genome.</title>
        <authorList>
            <person name="Gonzalez-Bertolin B."/>
            <person name="Monzon S."/>
            <person name="Zaballos A."/>
            <person name="Jimenez P."/>
            <person name="Dekumyoy P."/>
            <person name="Varona S."/>
            <person name="Cuesta I."/>
            <person name="Sumanam S."/>
            <person name="Adisakwattana P."/>
            <person name="Gasser R.B."/>
            <person name="Hernandez-Gonzalez A."/>
            <person name="Young N.D."/>
            <person name="Perteguer M.J."/>
        </authorList>
    </citation>
    <scope>NUCLEOTIDE SEQUENCE [LARGE SCALE GENOMIC DNA]</scope>
    <source>
        <strain evidence="2">AL3</strain>
        <tissue evidence="2">Liver</tissue>
    </source>
</reference>
<evidence type="ECO:0000313" key="2">
    <source>
        <dbReference type="EMBL" id="MFH4980603.1"/>
    </source>
</evidence>
<feature type="compositionally biased region" description="Polar residues" evidence="1">
    <location>
        <begin position="370"/>
        <end position="383"/>
    </location>
</feature>
<organism evidence="2 3">
    <name type="scientific">Gnathostoma spinigerum</name>
    <dbReference type="NCBI Taxonomy" id="75299"/>
    <lineage>
        <taxon>Eukaryota</taxon>
        <taxon>Metazoa</taxon>
        <taxon>Ecdysozoa</taxon>
        <taxon>Nematoda</taxon>
        <taxon>Chromadorea</taxon>
        <taxon>Rhabditida</taxon>
        <taxon>Spirurina</taxon>
        <taxon>Gnathostomatomorpha</taxon>
        <taxon>Gnathostomatoidea</taxon>
        <taxon>Gnathostomatidae</taxon>
        <taxon>Gnathostoma</taxon>
    </lineage>
</organism>
<evidence type="ECO:0000256" key="1">
    <source>
        <dbReference type="SAM" id="MobiDB-lite"/>
    </source>
</evidence>
<comment type="caution">
    <text evidence="2">The sequence shown here is derived from an EMBL/GenBank/DDBJ whole genome shotgun (WGS) entry which is preliminary data.</text>
</comment>
<protein>
    <submittedName>
        <fullName evidence="2">Uncharacterized protein</fullName>
    </submittedName>
</protein>
<keyword evidence="3" id="KW-1185">Reference proteome</keyword>
<sequence length="383" mass="41043">MILCISQSLQARIKTGGAPHGEPLTVNVSDRLSTAVSNEGTTDIPVTIPAAISPSFSDTFDLGQILACCGYVPRATFKPGATVVHVTNTNGQSNVRPSGQRSRGAGHSSYYRGGGGSRGRGASSSAGGSREYSSHHREYGGTGYHGYYGGGRRGTVNHNNDGSTRDGYRDRNEVSSNRVRARSNRPNSFSYGAGNSRSRTPIEPQKLAVSSGLHSEMRQRQRRGLLNIELNGCLGEQTATTATAAATPSTTTASSSSTTTTITTTTTATLSNGRNRSSPIIRTPGDENKRVEHDCSSTITDGAKSSDSGTRKTDEMEYNFEEGAFPYLSDDIKVQPEVTETEKPTEKPSFSAVAAGRRREKKEPKERKSYAQTLKQNSWAENL</sequence>
<feature type="region of interest" description="Disordered" evidence="1">
    <location>
        <begin position="242"/>
        <end position="383"/>
    </location>
</feature>
<evidence type="ECO:0000313" key="3">
    <source>
        <dbReference type="Proteomes" id="UP001608902"/>
    </source>
</evidence>
<dbReference type="Proteomes" id="UP001608902">
    <property type="component" value="Unassembled WGS sequence"/>
</dbReference>
<dbReference type="AlphaFoldDB" id="A0ABD6EKU9"/>
<name>A0ABD6EKU9_9BILA</name>
<feature type="compositionally biased region" description="Low complexity" evidence="1">
    <location>
        <begin position="242"/>
        <end position="269"/>
    </location>
</feature>
<feature type="compositionally biased region" description="Low complexity" evidence="1">
    <location>
        <begin position="174"/>
        <end position="188"/>
    </location>
</feature>